<name>F3UUH0_STRSA</name>
<gene>
    <name evidence="1" type="ORF">HMPREF9380_0158</name>
</gene>
<dbReference type="AlphaFoldDB" id="F3UUH0"/>
<dbReference type="eggNOG" id="ENOG50335M4">
    <property type="taxonomic scope" value="Bacteria"/>
</dbReference>
<organism evidence="1 2">
    <name type="scientific">Streptococcus sanguinis SK49</name>
    <dbReference type="NCBI Taxonomy" id="888808"/>
    <lineage>
        <taxon>Bacteria</taxon>
        <taxon>Bacillati</taxon>
        <taxon>Bacillota</taxon>
        <taxon>Bacilli</taxon>
        <taxon>Lactobacillales</taxon>
        <taxon>Streptococcaceae</taxon>
        <taxon>Streptococcus</taxon>
    </lineage>
</organism>
<evidence type="ECO:0000313" key="1">
    <source>
        <dbReference type="EMBL" id="EGJ41432.1"/>
    </source>
</evidence>
<protein>
    <submittedName>
        <fullName evidence="1">Uncharacterized protein</fullName>
    </submittedName>
</protein>
<dbReference type="PATRIC" id="fig|888808.3.peg.152"/>
<dbReference type="Proteomes" id="UP000006459">
    <property type="component" value="Unassembled WGS sequence"/>
</dbReference>
<accession>F3UUH0</accession>
<dbReference type="RefSeq" id="WP_002931768.1">
    <property type="nucleotide sequence ID" value="NZ_GL890985.1"/>
</dbReference>
<dbReference type="NCBIfam" id="NF047389">
    <property type="entry name" value="ATPase_Sll1717"/>
    <property type="match status" value="1"/>
</dbReference>
<dbReference type="HOGENOM" id="CLU_024253_0_0_9"/>
<reference evidence="1 2" key="1">
    <citation type="submission" date="2011-03" db="EMBL/GenBank/DDBJ databases">
        <authorList>
            <person name="Muzny D."/>
            <person name="Qin X."/>
            <person name="Deng J."/>
            <person name="Jiang H."/>
            <person name="Liu Y."/>
            <person name="Qu J."/>
            <person name="Song X.-Z."/>
            <person name="Zhang L."/>
            <person name="Thornton R."/>
            <person name="Coyle M."/>
            <person name="Francisco L."/>
            <person name="Jackson L."/>
            <person name="Javaid M."/>
            <person name="Korchina V."/>
            <person name="Kovar C."/>
            <person name="Mata R."/>
            <person name="Mathew T."/>
            <person name="Ngo R."/>
            <person name="Nguyen L."/>
            <person name="Nguyen N."/>
            <person name="Okwuonu G."/>
            <person name="Ongeri F."/>
            <person name="Pham C."/>
            <person name="Simmons D."/>
            <person name="Wilczek-Boney K."/>
            <person name="Hale W."/>
            <person name="Jakkamsetti A."/>
            <person name="Pham P."/>
            <person name="Ruth R."/>
            <person name="San Lucas F."/>
            <person name="Warren J."/>
            <person name="Zhang J."/>
            <person name="Zhao Z."/>
            <person name="Zhou C."/>
            <person name="Zhu D."/>
            <person name="Lee S."/>
            <person name="Bess C."/>
            <person name="Blankenburg K."/>
            <person name="Forbes L."/>
            <person name="Fu Q."/>
            <person name="Gubbala S."/>
            <person name="Hirani K."/>
            <person name="Jayaseelan J.C."/>
            <person name="Lara F."/>
            <person name="Munidasa M."/>
            <person name="Palculict T."/>
            <person name="Patil S."/>
            <person name="Pu L.-L."/>
            <person name="Saada N."/>
            <person name="Tang L."/>
            <person name="Weissenberger G."/>
            <person name="Zhu Y."/>
            <person name="Hemphill L."/>
            <person name="Shang Y."/>
            <person name="Youmans B."/>
            <person name="Ayvaz T."/>
            <person name="Ross M."/>
            <person name="Santibanez J."/>
            <person name="Aqrawi P."/>
            <person name="Gross S."/>
            <person name="Joshi V."/>
            <person name="Fowler G."/>
            <person name="Nazareth L."/>
            <person name="Reid J."/>
            <person name="Worley K."/>
            <person name="Petrosino J."/>
            <person name="Highlander S."/>
            <person name="Gibbs R."/>
        </authorList>
    </citation>
    <scope>NUCLEOTIDE SEQUENCE [LARGE SCALE GENOMIC DNA]</scope>
    <source>
        <strain evidence="1 2">SK49</strain>
    </source>
</reference>
<proteinExistence type="predicted"/>
<evidence type="ECO:0000313" key="2">
    <source>
        <dbReference type="Proteomes" id="UP000006459"/>
    </source>
</evidence>
<dbReference type="InterPro" id="IPR059206">
    <property type="entry name" value="Sll1717-like"/>
</dbReference>
<comment type="caution">
    <text evidence="1">The sequence shown here is derived from an EMBL/GenBank/DDBJ whole genome shotgun (WGS) entry which is preliminary data.</text>
</comment>
<dbReference type="EMBL" id="AFFO01000002">
    <property type="protein sequence ID" value="EGJ41432.1"/>
    <property type="molecule type" value="Genomic_DNA"/>
</dbReference>
<sequence>MVLKFGDIALGYLDAENEVLYNSDKFETIFFDLNGILGQLNMLNLPTSLLIGRKGVGKSAYAARLEITSDGRQTVMLKLSEIPYQNFTKISDNKGNSLGTQRYLQAWYLLLMSSVVKKLNKRDVSSPEVLSNLIGILEYLGINSETNIVRDILTASKKEFKVKITSVELGVRTESETIKKFSSLTDLTNYFIEEFMKLEIKIPVYVVIDGIDDILRVKKDTQEILSGLVRAVSSLNQKNFGFNKLKYILVIRDDIIKTINDPDMNKIVQDTGLQLNWYSRKNTKVDNLIQLFNNRLIATNREYIEIVKDYPYSLWERLFPFKIKNMSSWDYFLEYTMYRPRDVVQFVNQFIKKYAEDSSVNREIFTDELRIFSQEYFYEEMRNELLGFLQDHVIDGLFHILQKLGSKNRDSFQWGDFQNLYSENYPEYTTEEVKNILNTLFNAGYVGMLRKVNQGGQSKTYVNFKHKDPRLRIDYSSRFLIHKGLFSALNI</sequence>